<accession>A0A2U1MFQ2</accession>
<reference evidence="3 4" key="1">
    <citation type="journal article" date="2018" name="Mol. Plant">
        <title>The genome of Artemisia annua provides insight into the evolution of Asteraceae family and artemisinin biosynthesis.</title>
        <authorList>
            <person name="Shen Q."/>
            <person name="Zhang L."/>
            <person name="Liao Z."/>
            <person name="Wang S."/>
            <person name="Yan T."/>
            <person name="Shi P."/>
            <person name="Liu M."/>
            <person name="Fu X."/>
            <person name="Pan Q."/>
            <person name="Wang Y."/>
            <person name="Lv Z."/>
            <person name="Lu X."/>
            <person name="Zhang F."/>
            <person name="Jiang W."/>
            <person name="Ma Y."/>
            <person name="Chen M."/>
            <person name="Hao X."/>
            <person name="Li L."/>
            <person name="Tang Y."/>
            <person name="Lv G."/>
            <person name="Zhou Y."/>
            <person name="Sun X."/>
            <person name="Brodelius P.E."/>
            <person name="Rose J.K.C."/>
            <person name="Tang K."/>
        </authorList>
    </citation>
    <scope>NUCLEOTIDE SEQUENCE [LARGE SCALE GENOMIC DNA]</scope>
    <source>
        <strain evidence="4">cv. Huhao1</strain>
        <tissue evidence="3">Leaf</tissue>
    </source>
</reference>
<dbReference type="GO" id="GO:0016747">
    <property type="term" value="F:acyltransferase activity, transferring groups other than amino-acyl groups"/>
    <property type="evidence" value="ECO:0007669"/>
    <property type="project" value="UniProtKB-ARBA"/>
</dbReference>
<dbReference type="InterPro" id="IPR051504">
    <property type="entry name" value="Plant_metabolite_acyltrans"/>
</dbReference>
<evidence type="ECO:0000313" key="3">
    <source>
        <dbReference type="EMBL" id="PWA60090.1"/>
    </source>
</evidence>
<sequence length="166" mass="18582">MIGRVIKHPKLYGIYLNKAKLETLSQEYKPKLLSGPSDKVRATFVLTRTTINFLKKHVSAQIPTLQYISSFTVACAYIWSCIAKSRNNELQVFGFIIDCRTRLVPTVPSNYFGNCLATCGTMAKTSALIEKDGFVTAAKLLGDCFHKKLNDKDGILKDAATWYDFS</sequence>
<proteinExistence type="predicted"/>
<name>A0A2U1MFQ2_ARTAN</name>
<dbReference type="Proteomes" id="UP000245207">
    <property type="component" value="Unassembled WGS sequence"/>
</dbReference>
<evidence type="ECO:0000256" key="2">
    <source>
        <dbReference type="ARBA" id="ARBA00023315"/>
    </source>
</evidence>
<dbReference type="InterPro" id="IPR023213">
    <property type="entry name" value="CAT-like_dom_sf"/>
</dbReference>
<dbReference type="AlphaFoldDB" id="A0A2U1MFQ2"/>
<dbReference type="Gene3D" id="3.30.559.10">
    <property type="entry name" value="Chloramphenicol acetyltransferase-like domain"/>
    <property type="match status" value="1"/>
</dbReference>
<protein>
    <submittedName>
        <fullName evidence="3">Chloramphenicol acetyltransferase-like domain-containing protein</fullName>
    </submittedName>
</protein>
<comment type="caution">
    <text evidence="3">The sequence shown here is derived from an EMBL/GenBank/DDBJ whole genome shotgun (WGS) entry which is preliminary data.</text>
</comment>
<dbReference type="SUPFAM" id="SSF52777">
    <property type="entry name" value="CoA-dependent acyltransferases"/>
    <property type="match status" value="1"/>
</dbReference>
<keyword evidence="4" id="KW-1185">Reference proteome</keyword>
<dbReference type="EMBL" id="PKPP01005443">
    <property type="protein sequence ID" value="PWA60090.1"/>
    <property type="molecule type" value="Genomic_DNA"/>
</dbReference>
<organism evidence="3 4">
    <name type="scientific">Artemisia annua</name>
    <name type="common">Sweet wormwood</name>
    <dbReference type="NCBI Taxonomy" id="35608"/>
    <lineage>
        <taxon>Eukaryota</taxon>
        <taxon>Viridiplantae</taxon>
        <taxon>Streptophyta</taxon>
        <taxon>Embryophyta</taxon>
        <taxon>Tracheophyta</taxon>
        <taxon>Spermatophyta</taxon>
        <taxon>Magnoliopsida</taxon>
        <taxon>eudicotyledons</taxon>
        <taxon>Gunneridae</taxon>
        <taxon>Pentapetalae</taxon>
        <taxon>asterids</taxon>
        <taxon>campanulids</taxon>
        <taxon>Asterales</taxon>
        <taxon>Asteraceae</taxon>
        <taxon>Asteroideae</taxon>
        <taxon>Anthemideae</taxon>
        <taxon>Artemisiinae</taxon>
        <taxon>Artemisia</taxon>
    </lineage>
</organism>
<dbReference type="OrthoDB" id="1862401at2759"/>
<dbReference type="Pfam" id="PF02458">
    <property type="entry name" value="Transferase"/>
    <property type="match status" value="1"/>
</dbReference>
<keyword evidence="2" id="KW-0012">Acyltransferase</keyword>
<keyword evidence="1 3" id="KW-0808">Transferase</keyword>
<evidence type="ECO:0000256" key="1">
    <source>
        <dbReference type="ARBA" id="ARBA00022679"/>
    </source>
</evidence>
<dbReference type="STRING" id="35608.A0A2U1MFQ2"/>
<evidence type="ECO:0000313" key="4">
    <source>
        <dbReference type="Proteomes" id="UP000245207"/>
    </source>
</evidence>
<dbReference type="PANTHER" id="PTHR31625">
    <property type="match status" value="1"/>
</dbReference>
<gene>
    <name evidence="3" type="ORF">CTI12_AA385110</name>
</gene>